<comment type="subcellular location">
    <subcellularLocation>
        <location evidence="1">Endomembrane system</location>
        <topology evidence="1">Multi-pass membrane protein</topology>
    </subcellularLocation>
</comment>
<evidence type="ECO:0000256" key="1">
    <source>
        <dbReference type="ARBA" id="ARBA00004127"/>
    </source>
</evidence>
<keyword evidence="4 5" id="KW-0472">Membrane</keyword>
<sequence length="169" mass="18833">MLPTPKGERMAERRDTGRLTGLQMVDLPPVWLVGAILLVRVQATLWPGATRRFALTDGAGILLVAAGIALMLWAIAAFRAHRTTVVPHHTPTRIITSGPFARSRNPIYLGDVLVLTGVILWWGAWPSLVLIPAFVWILTRRFIAPEEARMKESFGAEFEAFAEKTPRWL</sequence>
<protein>
    <submittedName>
        <fullName evidence="6">Isoprenylcysteine carboxylmethyltransferase family protein</fullName>
        <ecNumber evidence="6">2.1.1.100</ecNumber>
        <ecNumber evidence="6">2.1.1.334</ecNumber>
    </submittedName>
</protein>
<dbReference type="PANTHER" id="PTHR12714">
    <property type="entry name" value="PROTEIN-S ISOPRENYLCYSTEINE O-METHYLTRANSFERASE"/>
    <property type="match status" value="1"/>
</dbReference>
<dbReference type="EMBL" id="JBFNXX010000003">
    <property type="protein sequence ID" value="MEW9919107.1"/>
    <property type="molecule type" value="Genomic_DNA"/>
</dbReference>
<evidence type="ECO:0000313" key="6">
    <source>
        <dbReference type="EMBL" id="MEW9919107.1"/>
    </source>
</evidence>
<reference evidence="6 7" key="1">
    <citation type="submission" date="2024-07" db="EMBL/GenBank/DDBJ databases">
        <title>Marimonas sp.nov., isolated from tidal-flat sediment.</title>
        <authorList>
            <person name="Jayan J.N."/>
            <person name="Lee S.S."/>
        </authorList>
    </citation>
    <scope>NUCLEOTIDE SEQUENCE [LARGE SCALE GENOMIC DNA]</scope>
    <source>
        <strain evidence="6 7">MJW-29</strain>
    </source>
</reference>
<dbReference type="EC" id="2.1.1.100" evidence="6"/>
<name>A0ABV3RJF4_9RHOB</name>
<evidence type="ECO:0000256" key="4">
    <source>
        <dbReference type="ARBA" id="ARBA00023136"/>
    </source>
</evidence>
<dbReference type="Gene3D" id="1.20.120.1630">
    <property type="match status" value="1"/>
</dbReference>
<dbReference type="InterPro" id="IPR007318">
    <property type="entry name" value="Phopholipid_MeTrfase"/>
</dbReference>
<keyword evidence="6" id="KW-0808">Transferase</keyword>
<dbReference type="GO" id="GO:0032259">
    <property type="term" value="P:methylation"/>
    <property type="evidence" value="ECO:0007669"/>
    <property type="project" value="UniProtKB-KW"/>
</dbReference>
<organism evidence="6 7">
    <name type="scientific">Sulfitobacter sediminis</name>
    <dbReference type="NCBI Taxonomy" id="3234186"/>
    <lineage>
        <taxon>Bacteria</taxon>
        <taxon>Pseudomonadati</taxon>
        <taxon>Pseudomonadota</taxon>
        <taxon>Alphaproteobacteria</taxon>
        <taxon>Rhodobacterales</taxon>
        <taxon>Roseobacteraceae</taxon>
        <taxon>Sulfitobacter</taxon>
    </lineage>
</organism>
<gene>
    <name evidence="6" type="ORF">AB2B41_05810</name>
</gene>
<dbReference type="Pfam" id="PF04191">
    <property type="entry name" value="PEMT"/>
    <property type="match status" value="1"/>
</dbReference>
<proteinExistence type="predicted"/>
<dbReference type="Proteomes" id="UP001556098">
    <property type="component" value="Unassembled WGS sequence"/>
</dbReference>
<keyword evidence="7" id="KW-1185">Reference proteome</keyword>
<keyword evidence="2 5" id="KW-0812">Transmembrane</keyword>
<dbReference type="GO" id="GO:0004671">
    <property type="term" value="F:protein C-terminal S-isoprenylcysteine carboxyl O-methyltransferase activity"/>
    <property type="evidence" value="ECO:0007669"/>
    <property type="project" value="UniProtKB-EC"/>
</dbReference>
<feature type="transmembrane region" description="Helical" evidence="5">
    <location>
        <begin position="119"/>
        <end position="139"/>
    </location>
</feature>
<evidence type="ECO:0000256" key="5">
    <source>
        <dbReference type="SAM" id="Phobius"/>
    </source>
</evidence>
<evidence type="ECO:0000256" key="2">
    <source>
        <dbReference type="ARBA" id="ARBA00022692"/>
    </source>
</evidence>
<keyword evidence="3 5" id="KW-1133">Transmembrane helix</keyword>
<dbReference type="EC" id="2.1.1.334" evidence="6"/>
<feature type="transmembrane region" description="Helical" evidence="5">
    <location>
        <begin position="61"/>
        <end position="80"/>
    </location>
</feature>
<dbReference type="RefSeq" id="WP_367876807.1">
    <property type="nucleotide sequence ID" value="NZ_JBFNXX010000003.1"/>
</dbReference>
<evidence type="ECO:0000313" key="7">
    <source>
        <dbReference type="Proteomes" id="UP001556098"/>
    </source>
</evidence>
<keyword evidence="6" id="KW-0489">Methyltransferase</keyword>
<dbReference type="PANTHER" id="PTHR12714:SF24">
    <property type="entry name" value="SLR1182 PROTEIN"/>
    <property type="match status" value="1"/>
</dbReference>
<evidence type="ECO:0000256" key="3">
    <source>
        <dbReference type="ARBA" id="ARBA00022989"/>
    </source>
</evidence>
<feature type="transmembrane region" description="Helical" evidence="5">
    <location>
        <begin position="30"/>
        <end position="49"/>
    </location>
</feature>
<comment type="caution">
    <text evidence="6">The sequence shown here is derived from an EMBL/GenBank/DDBJ whole genome shotgun (WGS) entry which is preliminary data.</text>
</comment>
<accession>A0ABV3RJF4</accession>